<evidence type="ECO:0000313" key="1">
    <source>
        <dbReference type="EMBL" id="KAI0092639.1"/>
    </source>
</evidence>
<name>A0ACB8UEI4_9APHY</name>
<protein>
    <submittedName>
        <fullName evidence="1">Cytochrome P450</fullName>
    </submittedName>
</protein>
<evidence type="ECO:0000313" key="2">
    <source>
        <dbReference type="Proteomes" id="UP001055072"/>
    </source>
</evidence>
<dbReference type="Proteomes" id="UP001055072">
    <property type="component" value="Unassembled WGS sequence"/>
</dbReference>
<proteinExistence type="predicted"/>
<sequence length="519" mass="59373">MYASSYLCSIMSIIISLLLALLLCAGTYWALTKKQRRTPSLPSPPGDPVLGHLRYMPSLNERDIIFHEWGRKYGDVFVMNILGKSIIVINSEKAANEIMEKRSAIYSDRPPIPLLERCGWKDGLVIAGYGPLWAAQRKMMQRPMSKATIMEYRDIQEREADLLMLGLLEQPQEYFKLLRRFTAGTLMAIIYGHRIRSLDDKHYKLAEDIDSLHPSVYPSLLDISPYFAYLPSWFPGAWFVDYIKETRPILLNMIRMPLERAWQEVLSDSVTMPSYASNHLRAASKDGKISEQDWWTIGMSSSQLITGGIDTSFQTLQWFIVCILLHPEVQVKAQCQIDEMVGRDRLPHFTDKDALPYVQCVVHEVMRWLPVVPLGIPHKSTSEDVYEGMRIPKGAIVMVNSRSLTWDENVFHEPRQFKPERFLPQPEGAGETFPANSVFGWGRRICPGRHLAEATIWLAIARILAVFTISKAKDANGNTIDPDIKWDTGLVRHPEPFLFDIVPRDDKASEFIKNLNLHD</sequence>
<keyword evidence="2" id="KW-1185">Reference proteome</keyword>
<accession>A0ACB8UEI4</accession>
<gene>
    <name evidence="1" type="ORF">BDY19DRAFT_925349</name>
</gene>
<comment type="caution">
    <text evidence="1">The sequence shown here is derived from an EMBL/GenBank/DDBJ whole genome shotgun (WGS) entry which is preliminary data.</text>
</comment>
<reference evidence="1" key="1">
    <citation type="journal article" date="2021" name="Environ. Microbiol.">
        <title>Gene family expansions and transcriptome signatures uncover fungal adaptations to wood decay.</title>
        <authorList>
            <person name="Hage H."/>
            <person name="Miyauchi S."/>
            <person name="Viragh M."/>
            <person name="Drula E."/>
            <person name="Min B."/>
            <person name="Chaduli D."/>
            <person name="Navarro D."/>
            <person name="Favel A."/>
            <person name="Norest M."/>
            <person name="Lesage-Meessen L."/>
            <person name="Balint B."/>
            <person name="Merenyi Z."/>
            <person name="de Eugenio L."/>
            <person name="Morin E."/>
            <person name="Martinez A.T."/>
            <person name="Baldrian P."/>
            <person name="Stursova M."/>
            <person name="Martinez M.J."/>
            <person name="Novotny C."/>
            <person name="Magnuson J.K."/>
            <person name="Spatafora J.W."/>
            <person name="Maurice S."/>
            <person name="Pangilinan J."/>
            <person name="Andreopoulos W."/>
            <person name="LaButti K."/>
            <person name="Hundley H."/>
            <person name="Na H."/>
            <person name="Kuo A."/>
            <person name="Barry K."/>
            <person name="Lipzen A."/>
            <person name="Henrissat B."/>
            <person name="Riley R."/>
            <person name="Ahrendt S."/>
            <person name="Nagy L.G."/>
            <person name="Grigoriev I.V."/>
            <person name="Martin F."/>
            <person name="Rosso M.N."/>
        </authorList>
    </citation>
    <scope>NUCLEOTIDE SEQUENCE</scope>
    <source>
        <strain evidence="1">CBS 384.51</strain>
    </source>
</reference>
<organism evidence="1 2">
    <name type="scientific">Irpex rosettiformis</name>
    <dbReference type="NCBI Taxonomy" id="378272"/>
    <lineage>
        <taxon>Eukaryota</taxon>
        <taxon>Fungi</taxon>
        <taxon>Dikarya</taxon>
        <taxon>Basidiomycota</taxon>
        <taxon>Agaricomycotina</taxon>
        <taxon>Agaricomycetes</taxon>
        <taxon>Polyporales</taxon>
        <taxon>Irpicaceae</taxon>
        <taxon>Irpex</taxon>
    </lineage>
</organism>
<dbReference type="EMBL" id="MU274903">
    <property type="protein sequence ID" value="KAI0092639.1"/>
    <property type="molecule type" value="Genomic_DNA"/>
</dbReference>